<evidence type="ECO:0000313" key="3">
    <source>
        <dbReference type="Proteomes" id="UP000193144"/>
    </source>
</evidence>
<organism evidence="2 3">
    <name type="scientific">Clohesyomyces aquaticus</name>
    <dbReference type="NCBI Taxonomy" id="1231657"/>
    <lineage>
        <taxon>Eukaryota</taxon>
        <taxon>Fungi</taxon>
        <taxon>Dikarya</taxon>
        <taxon>Ascomycota</taxon>
        <taxon>Pezizomycotina</taxon>
        <taxon>Dothideomycetes</taxon>
        <taxon>Pleosporomycetidae</taxon>
        <taxon>Pleosporales</taxon>
        <taxon>Lindgomycetaceae</taxon>
        <taxon>Clohesyomyces</taxon>
    </lineage>
</organism>
<dbReference type="EMBL" id="MCFA01000059">
    <property type="protein sequence ID" value="ORY11612.1"/>
    <property type="molecule type" value="Genomic_DNA"/>
</dbReference>
<evidence type="ECO:0000256" key="1">
    <source>
        <dbReference type="SAM" id="MobiDB-lite"/>
    </source>
</evidence>
<gene>
    <name evidence="2" type="ORF">BCR34DRAFT_564949</name>
</gene>
<feature type="region of interest" description="Disordered" evidence="1">
    <location>
        <begin position="91"/>
        <end position="129"/>
    </location>
</feature>
<protein>
    <submittedName>
        <fullName evidence="2">Uncharacterized protein</fullName>
    </submittedName>
</protein>
<comment type="caution">
    <text evidence="2">The sequence shown here is derived from an EMBL/GenBank/DDBJ whole genome shotgun (WGS) entry which is preliminary data.</text>
</comment>
<proteinExistence type="predicted"/>
<feature type="compositionally biased region" description="Polar residues" evidence="1">
    <location>
        <begin position="92"/>
        <end position="103"/>
    </location>
</feature>
<keyword evidence="3" id="KW-1185">Reference proteome</keyword>
<dbReference type="Proteomes" id="UP000193144">
    <property type="component" value="Unassembled WGS sequence"/>
</dbReference>
<dbReference type="AlphaFoldDB" id="A0A1Y1ZMY2"/>
<accession>A0A1Y1ZMY2</accession>
<evidence type="ECO:0000313" key="2">
    <source>
        <dbReference type="EMBL" id="ORY11612.1"/>
    </source>
</evidence>
<name>A0A1Y1ZMY2_9PLEO</name>
<reference evidence="2 3" key="1">
    <citation type="submission" date="2016-07" db="EMBL/GenBank/DDBJ databases">
        <title>Pervasive Adenine N6-methylation of Active Genes in Fungi.</title>
        <authorList>
            <consortium name="DOE Joint Genome Institute"/>
            <person name="Mondo S.J."/>
            <person name="Dannebaum R.O."/>
            <person name="Kuo R.C."/>
            <person name="Labutti K."/>
            <person name="Haridas S."/>
            <person name="Kuo A."/>
            <person name="Salamov A."/>
            <person name="Ahrendt S.R."/>
            <person name="Lipzen A."/>
            <person name="Sullivan W."/>
            <person name="Andreopoulos W.B."/>
            <person name="Clum A."/>
            <person name="Lindquist E."/>
            <person name="Daum C."/>
            <person name="Ramamoorthy G.K."/>
            <person name="Gryganskyi A."/>
            <person name="Culley D."/>
            <person name="Magnuson J.K."/>
            <person name="James T.Y."/>
            <person name="O'Malley M.A."/>
            <person name="Stajich J.E."/>
            <person name="Spatafora J.W."/>
            <person name="Visel A."/>
            <person name="Grigoriev I.V."/>
        </authorList>
    </citation>
    <scope>NUCLEOTIDE SEQUENCE [LARGE SCALE GENOMIC DNA]</scope>
    <source>
        <strain evidence="2 3">CBS 115471</strain>
    </source>
</reference>
<sequence>MLRQQPARKFIHHNHSKLDSKWTQTHQGINTACHHRAPQLQWDPRPHHPSSNIHDEEQNHIPSVPKIIFRFPIQSQWLSFSSPLKCSGTGKAHQTSSAAYSNSSDKDKHDEPKDDEENQRDDRNHCANPIRRPAPLIRFKFPRNHGCRAEKLSRDQANDCIDDKGVQVCASPFRPVSEKCYDCRSRSNGSQPGVLSDLRIS</sequence>